<dbReference type="HOGENOM" id="CLU_1508901_0_0_6"/>
<evidence type="ECO:0000313" key="3">
    <source>
        <dbReference type="Proteomes" id="UP000008315"/>
    </source>
</evidence>
<dbReference type="Proteomes" id="UP000008315">
    <property type="component" value="Chromosome"/>
</dbReference>
<sequence length="178" mass="20974">MAIIAFGGPDSPCVRATTPHHRILDAAPLHSHKWLYAVSRCLVFCLRLRYSRRLRQNTRRYGYRGLKIFTSLTLRFQDFQRLMHRIDALYTDYPFYGSRRMTAALRRLGYRVNRKRIRGLMAKMGLEAIYPKPNTSQSHPEHRIYPYLLNGVKIDRIRCGVPILLMFGSHKALPTWWP</sequence>
<feature type="domain" description="HTH-like" evidence="1">
    <location>
        <begin position="80"/>
        <end position="133"/>
    </location>
</feature>
<dbReference type="AlphaFoldDB" id="G4SYU1"/>
<keyword evidence="3" id="KW-1185">Reference proteome</keyword>
<dbReference type="Pfam" id="PF13276">
    <property type="entry name" value="HTH_21"/>
    <property type="match status" value="1"/>
</dbReference>
<gene>
    <name evidence="2" type="ordered locus">MEALZ_2713</name>
</gene>
<accession>G4SYU1</accession>
<evidence type="ECO:0000313" key="2">
    <source>
        <dbReference type="EMBL" id="CCE24388.1"/>
    </source>
</evidence>
<dbReference type="PATRIC" id="fig|271065.3.peg.2786"/>
<proteinExistence type="predicted"/>
<reference evidence="3" key="1">
    <citation type="journal article" date="2012" name="J. Bacteriol.">
        <title>Genome sequence of the haloalkaliphilic methanotrophic bacterium Methylomicrobium alcaliphilum 20Z.</title>
        <authorList>
            <person name="Vuilleumier S."/>
            <person name="Khmelenina V.N."/>
            <person name="Bringel F."/>
            <person name="Reshetnikov A.S."/>
            <person name="Lajus A."/>
            <person name="Mangenot S."/>
            <person name="Rouy Z."/>
            <person name="Op den Camp H.J."/>
            <person name="Jetten M.S."/>
            <person name="Dispirito A.A."/>
            <person name="Dunfield P."/>
            <person name="Klotz M.G."/>
            <person name="Semrau J.D."/>
            <person name="Stein L.Y."/>
            <person name="Barbe V."/>
            <person name="Medigue C."/>
            <person name="Trotsenko Y.A."/>
            <person name="Kalyuzhnaya M.G."/>
        </authorList>
    </citation>
    <scope>NUCLEOTIDE SEQUENCE [LARGE SCALE GENOMIC DNA]</scope>
    <source>
        <strain evidence="3">DSM 19304 / NCIMB 14124 / VKM B-2133 / 20Z</strain>
    </source>
</reference>
<dbReference type="InterPro" id="IPR025948">
    <property type="entry name" value="HTH-like_dom"/>
</dbReference>
<dbReference type="STRING" id="1091494.MEALZ_2713"/>
<dbReference type="KEGG" id="mah:MEALZ_2713"/>
<protein>
    <recommendedName>
        <fullName evidence="1">HTH-like domain-containing protein</fullName>
    </recommendedName>
</protein>
<organism evidence="2 3">
    <name type="scientific">Methylotuvimicrobium alcaliphilum (strain DSM 19304 / NCIMB 14124 / VKM B-2133 / 20Z)</name>
    <name type="common">Methylomicrobium alcaliphilum</name>
    <dbReference type="NCBI Taxonomy" id="1091494"/>
    <lineage>
        <taxon>Bacteria</taxon>
        <taxon>Pseudomonadati</taxon>
        <taxon>Pseudomonadota</taxon>
        <taxon>Gammaproteobacteria</taxon>
        <taxon>Methylococcales</taxon>
        <taxon>Methylococcaceae</taxon>
        <taxon>Methylotuvimicrobium</taxon>
    </lineage>
</organism>
<dbReference type="EMBL" id="FO082060">
    <property type="protein sequence ID" value="CCE24388.1"/>
    <property type="molecule type" value="Genomic_DNA"/>
</dbReference>
<evidence type="ECO:0000259" key="1">
    <source>
        <dbReference type="Pfam" id="PF13276"/>
    </source>
</evidence>
<name>G4SYU1_META2</name>